<protein>
    <submittedName>
        <fullName evidence="1">Plantaricin C family lantibiotic</fullName>
    </submittedName>
</protein>
<keyword evidence="1" id="KW-0614">Plasmid</keyword>
<accession>A0ABZ3EH67</accession>
<keyword evidence="2" id="KW-1185">Reference proteome</keyword>
<sequence length="63" mass="7030">MSRQELELFESAGNFANELENGSLENIFGGDSQPREFTNDNDGKHKSITWECSVCPTHTCFGC</sequence>
<organism evidence="1 2">
    <name type="scientific">Staphylococcus hsinchuensis</name>
    <dbReference type="NCBI Taxonomy" id="3051183"/>
    <lineage>
        <taxon>Bacteria</taxon>
        <taxon>Bacillati</taxon>
        <taxon>Bacillota</taxon>
        <taxon>Bacilli</taxon>
        <taxon>Bacillales</taxon>
        <taxon>Staphylococcaceae</taxon>
        <taxon>Staphylococcus</taxon>
    </lineage>
</organism>
<dbReference type="Proteomes" id="UP001436297">
    <property type="component" value="Plasmid unnamed"/>
</dbReference>
<proteinExistence type="predicted"/>
<name>A0ABZ3EH67_9STAP</name>
<gene>
    <name evidence="1" type="ORF">QQM35_11100</name>
</gene>
<evidence type="ECO:0000313" key="2">
    <source>
        <dbReference type="Proteomes" id="UP001436297"/>
    </source>
</evidence>
<geneLocation type="plasmid" evidence="1 2">
    <name>unnamed</name>
</geneLocation>
<dbReference type="EMBL" id="CP128356">
    <property type="protein sequence ID" value="XAF71650.1"/>
    <property type="molecule type" value="Genomic_DNA"/>
</dbReference>
<reference evidence="1 2" key="1">
    <citation type="journal article" date="2024" name="Pathogens">
        <title>Staphylococcus hsinchuensis sp. nov., Isolated from Soymilk.</title>
        <authorList>
            <person name="Wang Y.T."/>
            <person name="Lin Y.C."/>
            <person name="Hsieh Y.H."/>
            <person name="Lin Y.T."/>
            <person name="Hamada M."/>
            <person name="Chen C.C."/>
            <person name="Liou J.S."/>
            <person name="Lee A.Y."/>
            <person name="Zhang W.L."/>
            <person name="Chen Y.T."/>
            <person name="Huang C.H."/>
        </authorList>
    </citation>
    <scope>NUCLEOTIDE SEQUENCE [LARGE SCALE GENOMIC DNA]</scope>
    <source>
        <strain evidence="1 2">H164</strain>
    </source>
</reference>
<evidence type="ECO:0000313" key="1">
    <source>
        <dbReference type="EMBL" id="XAF71650.1"/>
    </source>
</evidence>
<dbReference type="RefSeq" id="WP_342610600.1">
    <property type="nucleotide sequence ID" value="NZ_CP128356.1"/>
</dbReference>